<evidence type="ECO:0000313" key="2">
    <source>
        <dbReference type="EMBL" id="KAK1437390.1"/>
    </source>
</evidence>
<comment type="caution">
    <text evidence="2">The sequence shown here is derived from an EMBL/GenBank/DDBJ whole genome shotgun (WGS) entry which is preliminary data.</text>
</comment>
<sequence>MALKSVLMSRSVRCFSPLFSSIKLKGVCSKKSPSGAVRTEEEVQDMFEEWAKMYRKSYETEGEKEKRFEVFRKSLREADLIKAGKDPYLDHLSDFTHDEIKHYYRCGLGGGSLVAIVYD</sequence>
<dbReference type="AlphaFoldDB" id="A0AAD8L7X4"/>
<dbReference type="Gene3D" id="1.10.287.2250">
    <property type="match status" value="1"/>
</dbReference>
<dbReference type="InterPro" id="IPR038765">
    <property type="entry name" value="Papain-like_cys_pep_sf"/>
</dbReference>
<evidence type="ECO:0000313" key="3">
    <source>
        <dbReference type="Proteomes" id="UP001229421"/>
    </source>
</evidence>
<evidence type="ECO:0000259" key="1">
    <source>
        <dbReference type="SMART" id="SM00848"/>
    </source>
</evidence>
<name>A0AAD8L7X4_TARER</name>
<dbReference type="SUPFAM" id="SSF54001">
    <property type="entry name" value="Cysteine proteinases"/>
    <property type="match status" value="1"/>
</dbReference>
<reference evidence="2" key="1">
    <citation type="journal article" date="2023" name="bioRxiv">
        <title>Improved chromosome-level genome assembly for marigold (Tagetes erecta).</title>
        <authorList>
            <person name="Jiang F."/>
            <person name="Yuan L."/>
            <person name="Wang S."/>
            <person name="Wang H."/>
            <person name="Xu D."/>
            <person name="Wang A."/>
            <person name="Fan W."/>
        </authorList>
    </citation>
    <scope>NUCLEOTIDE SEQUENCE</scope>
    <source>
        <strain evidence="2">WSJ</strain>
        <tissue evidence="2">Leaf</tissue>
    </source>
</reference>
<organism evidence="2 3">
    <name type="scientific">Tagetes erecta</name>
    <name type="common">African marigold</name>
    <dbReference type="NCBI Taxonomy" id="13708"/>
    <lineage>
        <taxon>Eukaryota</taxon>
        <taxon>Viridiplantae</taxon>
        <taxon>Streptophyta</taxon>
        <taxon>Embryophyta</taxon>
        <taxon>Tracheophyta</taxon>
        <taxon>Spermatophyta</taxon>
        <taxon>Magnoliopsida</taxon>
        <taxon>eudicotyledons</taxon>
        <taxon>Gunneridae</taxon>
        <taxon>Pentapetalae</taxon>
        <taxon>asterids</taxon>
        <taxon>campanulids</taxon>
        <taxon>Asterales</taxon>
        <taxon>Asteraceae</taxon>
        <taxon>Asteroideae</taxon>
        <taxon>Heliantheae alliance</taxon>
        <taxon>Tageteae</taxon>
        <taxon>Tagetes</taxon>
    </lineage>
</organism>
<gene>
    <name evidence="2" type="ORF">QVD17_03181</name>
</gene>
<feature type="domain" description="Cathepsin propeptide inhibitor" evidence="1">
    <location>
        <begin position="47"/>
        <end position="100"/>
    </location>
</feature>
<keyword evidence="3" id="KW-1185">Reference proteome</keyword>
<dbReference type="InterPro" id="IPR013201">
    <property type="entry name" value="Prot_inhib_I29"/>
</dbReference>
<proteinExistence type="predicted"/>
<dbReference type="EMBL" id="JAUHHV010000001">
    <property type="protein sequence ID" value="KAK1437390.1"/>
    <property type="molecule type" value="Genomic_DNA"/>
</dbReference>
<accession>A0AAD8L7X4</accession>
<dbReference type="SMART" id="SM00848">
    <property type="entry name" value="Inhibitor_I29"/>
    <property type="match status" value="1"/>
</dbReference>
<dbReference type="Proteomes" id="UP001229421">
    <property type="component" value="Unassembled WGS sequence"/>
</dbReference>
<dbReference type="Pfam" id="PF08246">
    <property type="entry name" value="Inhibitor_I29"/>
    <property type="match status" value="1"/>
</dbReference>
<protein>
    <recommendedName>
        <fullName evidence="1">Cathepsin propeptide inhibitor domain-containing protein</fullName>
    </recommendedName>
</protein>